<dbReference type="Proteomes" id="UP000198902">
    <property type="component" value="Unassembled WGS sequence"/>
</dbReference>
<protein>
    <submittedName>
        <fullName evidence="1">Uncharacterized protein</fullName>
    </submittedName>
</protein>
<dbReference type="EMBL" id="CSTE01000005">
    <property type="protein sequence ID" value="CQR52961.1"/>
    <property type="molecule type" value="Genomic_DNA"/>
</dbReference>
<dbReference type="RefSeq" id="WP_089780966.1">
    <property type="nucleotide sequence ID" value="NZ_CABLRR010000005.1"/>
</dbReference>
<evidence type="ECO:0000313" key="1">
    <source>
        <dbReference type="EMBL" id="CQR52961.1"/>
    </source>
</evidence>
<dbReference type="SUPFAM" id="SSF51126">
    <property type="entry name" value="Pectin lyase-like"/>
    <property type="match status" value="1"/>
</dbReference>
<organism evidence="1 2">
    <name type="scientific">Haloferax massiliensis</name>
    <dbReference type="NCBI Taxonomy" id="1476858"/>
    <lineage>
        <taxon>Archaea</taxon>
        <taxon>Methanobacteriati</taxon>
        <taxon>Methanobacteriota</taxon>
        <taxon>Stenosarchaea group</taxon>
        <taxon>Halobacteria</taxon>
        <taxon>Halobacteriales</taxon>
        <taxon>Haloferacaceae</taxon>
        <taxon>Haloferax</taxon>
    </lineage>
</organism>
<evidence type="ECO:0000313" key="2">
    <source>
        <dbReference type="Proteomes" id="UP000198902"/>
    </source>
</evidence>
<sequence length="542" mass="57972">MRFTKSDDTDANDSRGPKFTRRSYLLGAVGTLAAGSYLSHPVNSVEANAMSVDVPQAYLDRFSNVVNVVDAGADPKGTEPIDDVLSRNVADDTLLVFPSGRYLMNRQLRKTSFDNLGFYGPDATLTHGRIDAIDNNVVTEGEFTGAARFFRLGVIYAPGKDLLFEGFTFDFTAPQTGIRAVEAYVTDGLEVRDITVAGEHDTGTFGPALFSVTTANGTGTVERFSAPDGAAFTEDTIGDINLGPTGMLIDPNSAGTLRIVDCELGRFPDNGLYVSGAKGVVHVEGGTYKNSTVSSIRLKGYGSSVRDATVVIDDLVPGISQRGIRLDDGADLRIENTRIEVTGSAENAIRVLDNAQTAVIENCSIVLYDDEGCARGIQVTPGAGRVEVLDTTIDIQGSNFAIYLQGENAPEDPMTLVKNVTITGSAPGDGQREAIRVERANARFENLTVHQPGESYRRCAEILADDALFVGGTYESTHHPFINKGNRTRFDEITARSLGGRQALKLYSQGTDVVVTDSVLHGGYIDGGAEGFVVDNTELPPV</sequence>
<reference evidence="2" key="1">
    <citation type="submission" date="2015-03" db="EMBL/GenBank/DDBJ databases">
        <authorList>
            <person name="Urmite Genomes"/>
        </authorList>
    </citation>
    <scope>NUCLEOTIDE SEQUENCE [LARGE SCALE GENOMIC DNA]</scope>
    <source>
        <strain evidence="2">Arc-Hr</strain>
    </source>
</reference>
<dbReference type="OrthoDB" id="202667at2157"/>
<proteinExistence type="predicted"/>
<dbReference type="Gene3D" id="2.160.20.10">
    <property type="entry name" value="Single-stranded right-handed beta-helix, Pectin lyase-like"/>
    <property type="match status" value="1"/>
</dbReference>
<name>A0A0D6JWF3_9EURY</name>
<keyword evidence="2" id="KW-1185">Reference proteome</keyword>
<dbReference type="InterPro" id="IPR011050">
    <property type="entry name" value="Pectin_lyase_fold/virulence"/>
</dbReference>
<accession>A0A0D6JWF3</accession>
<dbReference type="InterPro" id="IPR012334">
    <property type="entry name" value="Pectin_lyas_fold"/>
</dbReference>
<gene>
    <name evidence="1" type="ORF">BN996_03389</name>
</gene>
<dbReference type="AlphaFoldDB" id="A0A0D6JWF3"/>